<accession>A0A1W1ZML5</accession>
<protein>
    <submittedName>
        <fullName evidence="1">GLPGLI family protein</fullName>
    </submittedName>
</protein>
<dbReference type="AlphaFoldDB" id="A0A1W1ZML5"/>
<proteinExistence type="predicted"/>
<dbReference type="Proteomes" id="UP000192393">
    <property type="component" value="Unassembled WGS sequence"/>
</dbReference>
<evidence type="ECO:0000313" key="2">
    <source>
        <dbReference type="Proteomes" id="UP000192393"/>
    </source>
</evidence>
<dbReference type="EMBL" id="FWXS01000003">
    <property type="protein sequence ID" value="SMC49301.1"/>
    <property type="molecule type" value="Genomic_DNA"/>
</dbReference>
<evidence type="ECO:0000313" key="1">
    <source>
        <dbReference type="EMBL" id="SMC49301.1"/>
    </source>
</evidence>
<dbReference type="STRING" id="1434700.SAMN06296427_10363"/>
<dbReference type="Pfam" id="PF09697">
    <property type="entry name" value="Porph_ging"/>
    <property type="match status" value="1"/>
</dbReference>
<dbReference type="RefSeq" id="WP_084016659.1">
    <property type="nucleotide sequence ID" value="NZ_FWXS01000003.1"/>
</dbReference>
<dbReference type="InterPro" id="IPR005901">
    <property type="entry name" value="GLPGLI"/>
</dbReference>
<dbReference type="NCBIfam" id="TIGR01200">
    <property type="entry name" value="GLPGLI"/>
    <property type="match status" value="1"/>
</dbReference>
<sequence>MKLRFFLFAALFIVCVIHLSAQEKLRVEYEVVPYYESVGKDEFDITMESSLFELVTDKNESLYRIVPRINNTQIEVSGSISATMSADANPVYKNTEGKTYVEEAQIGEKVFLIKDDLPQIDWKITKETKEIAGFPVQKATAVLTDDDKTEIEAWYSPKLNNKNGPDKLWGLPGIILEVQTLINYDDGSKEGTKYVAIKVETLNSNEKLKAPTKGKEITQKEFTKFVNEHFEQQMEMYRGGVDKD</sequence>
<name>A0A1W1ZML5_9FLAO</name>
<reference evidence="1 2" key="1">
    <citation type="submission" date="2017-04" db="EMBL/GenBank/DDBJ databases">
        <authorList>
            <person name="Afonso C.L."/>
            <person name="Miller P.J."/>
            <person name="Scott M.A."/>
            <person name="Spackman E."/>
            <person name="Goraichik I."/>
            <person name="Dimitrov K.M."/>
            <person name="Suarez D.L."/>
            <person name="Swayne D.E."/>
        </authorList>
    </citation>
    <scope>NUCLEOTIDE SEQUENCE [LARGE SCALE GENOMIC DNA]</scope>
    <source>
        <strain evidence="1 2">CGMCC 1.12708</strain>
    </source>
</reference>
<gene>
    <name evidence="1" type="ORF">SAMN06296427_10363</name>
</gene>
<dbReference type="OrthoDB" id="1068986at2"/>
<organism evidence="1 2">
    <name type="scientific">Moheibacter sediminis</name>
    <dbReference type="NCBI Taxonomy" id="1434700"/>
    <lineage>
        <taxon>Bacteria</taxon>
        <taxon>Pseudomonadati</taxon>
        <taxon>Bacteroidota</taxon>
        <taxon>Flavobacteriia</taxon>
        <taxon>Flavobacteriales</taxon>
        <taxon>Weeksellaceae</taxon>
        <taxon>Moheibacter</taxon>
    </lineage>
</organism>
<keyword evidence="2" id="KW-1185">Reference proteome</keyword>